<dbReference type="Proteomes" id="UP000827872">
    <property type="component" value="Linkage Group LG07"/>
</dbReference>
<sequence length="382" mass="42605">MRVPLLLRAKVRYAGGAPPLCQLSSATGAYAGVGCGSSRSILRLCEEEPKKVRFDYDLFLHLEGHPPVNHLRCEKLTFNNPTEEFRRKLLKAGGIMVMSDGTSAASGQSLHLPNLPSNSLSFSEVKKKSSHGPKDPSKSISTSSSSSSNSFSKPHKLTKEHKEKSSKDLKEHKSAFKEPSREHNRSSKESSKKPKENKPLKDEKIVTKMAFKEPKPMSKEPKSENNILTITSGQQQDKKAPTKRPPGMDSEDLAAKKRKKSGSETLFKSFSSAPPLILTCSTADKRQIKDKSQFKIGKVKMESESLEKKKPTLPPFDDIVDPNDSDMEENMSSKSERGWYVELVIFPNDECKFKGKNSMFKLSFERKILNLSVCDRNGLEPS</sequence>
<keyword evidence="2" id="KW-1185">Reference proteome</keyword>
<evidence type="ECO:0000313" key="1">
    <source>
        <dbReference type="EMBL" id="KAH7995301.1"/>
    </source>
</evidence>
<proteinExistence type="predicted"/>
<gene>
    <name evidence="1" type="primary">MLLT3_1</name>
    <name evidence="1" type="ORF">K3G42_024247</name>
</gene>
<dbReference type="EMBL" id="CM037620">
    <property type="protein sequence ID" value="KAH7995301.1"/>
    <property type="molecule type" value="Genomic_DNA"/>
</dbReference>
<organism evidence="1 2">
    <name type="scientific">Sphaerodactylus townsendi</name>
    <dbReference type="NCBI Taxonomy" id="933632"/>
    <lineage>
        <taxon>Eukaryota</taxon>
        <taxon>Metazoa</taxon>
        <taxon>Chordata</taxon>
        <taxon>Craniata</taxon>
        <taxon>Vertebrata</taxon>
        <taxon>Euteleostomi</taxon>
        <taxon>Lepidosauria</taxon>
        <taxon>Squamata</taxon>
        <taxon>Bifurcata</taxon>
        <taxon>Gekkota</taxon>
        <taxon>Sphaerodactylidae</taxon>
        <taxon>Sphaerodactylus</taxon>
    </lineage>
</organism>
<name>A0ACB8ERM0_9SAUR</name>
<reference evidence="1" key="1">
    <citation type="submission" date="2021-08" db="EMBL/GenBank/DDBJ databases">
        <title>The first chromosome-level gecko genome reveals the dynamic sex chromosomes of Neotropical dwarf geckos (Sphaerodactylidae: Sphaerodactylus).</title>
        <authorList>
            <person name="Pinto B.J."/>
            <person name="Keating S.E."/>
            <person name="Gamble T."/>
        </authorList>
    </citation>
    <scope>NUCLEOTIDE SEQUENCE</scope>
    <source>
        <strain evidence="1">TG3544</strain>
    </source>
</reference>
<evidence type="ECO:0000313" key="2">
    <source>
        <dbReference type="Proteomes" id="UP000827872"/>
    </source>
</evidence>
<protein>
    <submittedName>
        <fullName evidence="1">Protein AF-9</fullName>
    </submittedName>
</protein>
<accession>A0ACB8ERM0</accession>
<comment type="caution">
    <text evidence="1">The sequence shown here is derived from an EMBL/GenBank/DDBJ whole genome shotgun (WGS) entry which is preliminary data.</text>
</comment>